<accession>A0AAE0T812</accession>
<comment type="caution">
    <text evidence="1">The sequence shown here is derived from an EMBL/GenBank/DDBJ whole genome shotgun (WGS) entry which is preliminary data.</text>
</comment>
<dbReference type="AlphaFoldDB" id="A0AAE0T812"/>
<sequence>MRLGTSGYYMAGMQLVAINYGNYTNIYVVSCEAFLLSFSLPRAGYMAVRLQAPDFVQHDIGVWLCPNKPRFFFHQPGPARCFGVVEELRSSRRQCTSVDSSETVRLISTSSIGETSMIRRRHR</sequence>
<reference evidence="1" key="1">
    <citation type="journal article" date="2021" name="Genome Biol. Evol.">
        <title>A High-Quality Reference Genome for a Parasitic Bivalve with Doubly Uniparental Inheritance (Bivalvia: Unionida).</title>
        <authorList>
            <person name="Smith C.H."/>
        </authorList>
    </citation>
    <scope>NUCLEOTIDE SEQUENCE</scope>
    <source>
        <strain evidence="1">CHS0354</strain>
    </source>
</reference>
<evidence type="ECO:0000313" key="2">
    <source>
        <dbReference type="Proteomes" id="UP001195483"/>
    </source>
</evidence>
<dbReference type="Proteomes" id="UP001195483">
    <property type="component" value="Unassembled WGS sequence"/>
</dbReference>
<proteinExistence type="predicted"/>
<gene>
    <name evidence="1" type="ORF">CHS0354_001469</name>
</gene>
<organism evidence="1 2">
    <name type="scientific">Potamilus streckersoni</name>
    <dbReference type="NCBI Taxonomy" id="2493646"/>
    <lineage>
        <taxon>Eukaryota</taxon>
        <taxon>Metazoa</taxon>
        <taxon>Spiralia</taxon>
        <taxon>Lophotrochozoa</taxon>
        <taxon>Mollusca</taxon>
        <taxon>Bivalvia</taxon>
        <taxon>Autobranchia</taxon>
        <taxon>Heteroconchia</taxon>
        <taxon>Palaeoheterodonta</taxon>
        <taxon>Unionida</taxon>
        <taxon>Unionoidea</taxon>
        <taxon>Unionidae</taxon>
        <taxon>Ambleminae</taxon>
        <taxon>Lampsilini</taxon>
        <taxon>Potamilus</taxon>
    </lineage>
</organism>
<evidence type="ECO:0000313" key="1">
    <source>
        <dbReference type="EMBL" id="KAK3605482.1"/>
    </source>
</evidence>
<keyword evidence="2" id="KW-1185">Reference proteome</keyword>
<dbReference type="EMBL" id="JAEAOA010000138">
    <property type="protein sequence ID" value="KAK3605482.1"/>
    <property type="molecule type" value="Genomic_DNA"/>
</dbReference>
<reference evidence="1" key="2">
    <citation type="journal article" date="2021" name="Genome Biol. Evol.">
        <title>Developing a high-quality reference genome for a parasitic bivalve with doubly uniparental inheritance (Bivalvia: Unionida).</title>
        <authorList>
            <person name="Smith C.H."/>
        </authorList>
    </citation>
    <scope>NUCLEOTIDE SEQUENCE</scope>
    <source>
        <strain evidence="1">CHS0354</strain>
        <tissue evidence="1">Mantle</tissue>
    </source>
</reference>
<name>A0AAE0T812_9BIVA</name>
<protein>
    <submittedName>
        <fullName evidence="1">Uncharacterized protein</fullName>
    </submittedName>
</protein>
<reference evidence="1" key="3">
    <citation type="submission" date="2023-05" db="EMBL/GenBank/DDBJ databases">
        <authorList>
            <person name="Smith C.H."/>
        </authorList>
    </citation>
    <scope>NUCLEOTIDE SEQUENCE</scope>
    <source>
        <strain evidence="1">CHS0354</strain>
        <tissue evidence="1">Mantle</tissue>
    </source>
</reference>